<reference evidence="1" key="2">
    <citation type="book" date="2010" name="PROCEEDINGS OF 13TH INTERNATIONAL CONFERENCE ON HARMFUL ALGAE" publisher="International Society For The Study of Harmful Algae" city="Hong Kong, China">
        <title>Dinoflagellate meta-transcriptomics enabled by spliced leader.</title>
        <editorList>
            <person name="Unknown A."/>
        </editorList>
        <authorList>
            <person name="Lin S."/>
            <person name="Zhang H."/>
        </authorList>
    </citation>
    <scope>NUCLEOTIDE SEQUENCE</scope>
    <source>
        <strain evidence="1">CCMP696</strain>
    </source>
</reference>
<organism evidence="1">
    <name type="scientific">Prorocentrum minimum</name>
    <name type="common">Dinoflagellate</name>
    <name type="synonym">Exuviaella minima</name>
    <dbReference type="NCBI Taxonomy" id="39449"/>
    <lineage>
        <taxon>Eukaryota</taxon>
        <taxon>Sar</taxon>
        <taxon>Alveolata</taxon>
        <taxon>Dinophyceae</taxon>
        <taxon>Prorocentrales</taxon>
        <taxon>Prorocentraceae</taxon>
        <taxon>Prorocentrum</taxon>
    </lineage>
</organism>
<protein>
    <submittedName>
        <fullName evidence="1">Uncharacterized protein</fullName>
    </submittedName>
</protein>
<reference evidence="1" key="1">
    <citation type="submission" date="2008-12" db="EMBL/GenBank/DDBJ databases">
        <authorList>
            <person name="Zhang H."/>
            <person name="Lin S."/>
        </authorList>
    </citation>
    <scope>NUCLEOTIDE SEQUENCE</scope>
    <source>
        <strain evidence="1">CCMP696</strain>
    </source>
</reference>
<feature type="non-terminal residue" evidence="1">
    <location>
        <position position="1"/>
    </location>
</feature>
<name>E8Z6W2_PROMN</name>
<evidence type="ECO:0000313" key="1">
    <source>
        <dbReference type="EMBL" id="ACU45192.1"/>
    </source>
</evidence>
<accession>E8Z6W2</accession>
<sequence length="321" mass="32375">SSNSKSGACPKFITMPLRPVSFAALPLAVFGASGAPGCGCAVSHCCEWTQNKSDFVEAVFNADGAGMRGYTLASDDAGVSPACSFLNLIPGVHDEGGICSQPSHSAENATVCEAISADEQAVSRLQSGRSILSVFVEPGTCAGLQGGACWESEAGLAYYDWRSFDAGVGGGWCAGSVAVATPALAWMVSCPARCQGDGQCGLLISAKWVDGNASASEPGFDSCSGDYSGGLQATMGADAWTAGSEGSPRWSCFDVPPGQMGPGSSRVLAYSIGDLPCVAAPTTTGSSGTATTTAESSSCTRVGHVILSRIFSAALAVSLWA</sequence>
<proteinExistence type="evidence at transcript level"/>
<dbReference type="EMBL" id="FJ600172">
    <property type="protein sequence ID" value="ACU45192.1"/>
    <property type="molecule type" value="mRNA"/>
</dbReference>
<dbReference type="AlphaFoldDB" id="E8Z6W2"/>